<keyword evidence="3" id="KW-0812">Transmembrane</keyword>
<reference evidence="6" key="1">
    <citation type="submission" date="2016-05" db="EMBL/GenBank/DDBJ databases">
        <title>Comparative genomics of biotechnologically important yeasts.</title>
        <authorList>
            <consortium name="DOE Joint Genome Institute"/>
            <person name="Riley R."/>
            <person name="Haridas S."/>
            <person name="Wolfe K.H."/>
            <person name="Lopes M.R."/>
            <person name="Hittinger C.T."/>
            <person name="Goker M."/>
            <person name="Salamov A."/>
            <person name="Wisecaver J."/>
            <person name="Long T.M."/>
            <person name="Aerts A.L."/>
            <person name="Barry K."/>
            <person name="Choi C."/>
            <person name="Clum A."/>
            <person name="Coughlan A.Y."/>
            <person name="Deshpande S."/>
            <person name="Douglass A.P."/>
            <person name="Hanson S.J."/>
            <person name="Klenk H.-P."/>
            <person name="Labutti K."/>
            <person name="Lapidus A."/>
            <person name="Lindquist E."/>
            <person name="Lipzen A."/>
            <person name="Meier-Kolthoff J.P."/>
            <person name="Ohm R.A."/>
            <person name="Otillar R.P."/>
            <person name="Pangilinan J."/>
            <person name="Peng Y."/>
            <person name="Rokas A."/>
            <person name="Rosa C.A."/>
            <person name="Scheuner C."/>
            <person name="Sibirny A.A."/>
            <person name="Slot J.C."/>
            <person name="Stielow J.B."/>
            <person name="Sun H."/>
            <person name="Kurtzman C.P."/>
            <person name="Blackwell M."/>
            <person name="Grigoriev I.V."/>
            <person name="Jeffries T.W."/>
        </authorList>
    </citation>
    <scope>NUCLEOTIDE SEQUENCE [LARGE SCALE GENOMIC DNA]</scope>
    <source>
        <strain evidence="6">DSM 1968</strain>
    </source>
</reference>
<dbReference type="STRING" id="1344418.A0A1D2VKZ4"/>
<gene>
    <name evidence="5" type="ORF">ASCRUDRAFT_74689</name>
</gene>
<dbReference type="GO" id="GO:0006896">
    <property type="term" value="P:Golgi to vacuole transport"/>
    <property type="evidence" value="ECO:0007669"/>
    <property type="project" value="TreeGrafter"/>
</dbReference>
<dbReference type="Gene3D" id="1.20.5.110">
    <property type="match status" value="1"/>
</dbReference>
<dbReference type="InterPro" id="IPR006012">
    <property type="entry name" value="Syntaxin/epimorphin_CS"/>
</dbReference>
<dbReference type="RefSeq" id="XP_020048575.1">
    <property type="nucleotide sequence ID" value="XM_020192783.1"/>
</dbReference>
<dbReference type="GO" id="GO:0000149">
    <property type="term" value="F:SNARE binding"/>
    <property type="evidence" value="ECO:0007669"/>
    <property type="project" value="TreeGrafter"/>
</dbReference>
<keyword evidence="6" id="KW-1185">Reference proteome</keyword>
<dbReference type="PANTHER" id="PTHR19957">
    <property type="entry name" value="SYNTAXIN"/>
    <property type="match status" value="1"/>
</dbReference>
<dbReference type="Proteomes" id="UP000095038">
    <property type="component" value="Unassembled WGS sequence"/>
</dbReference>
<keyword evidence="3" id="KW-0472">Membrane</keyword>
<evidence type="ECO:0000259" key="4">
    <source>
        <dbReference type="PROSITE" id="PS50192"/>
    </source>
</evidence>
<dbReference type="CDD" id="cd15840">
    <property type="entry name" value="SNARE_Qa"/>
    <property type="match status" value="1"/>
</dbReference>
<dbReference type="Pfam" id="PF05739">
    <property type="entry name" value="SNARE"/>
    <property type="match status" value="1"/>
</dbReference>
<comment type="similarity">
    <text evidence="1">Belongs to the syntaxin family.</text>
</comment>
<dbReference type="FunFam" id="1.20.5.110:FF:000059">
    <property type="entry name" value="Related to syntaxin 12"/>
    <property type="match status" value="1"/>
</dbReference>
<dbReference type="PROSITE" id="PS50192">
    <property type="entry name" value="T_SNARE"/>
    <property type="match status" value="1"/>
</dbReference>
<dbReference type="AlphaFoldDB" id="A0A1D2VKZ4"/>
<feature type="transmembrane region" description="Helical" evidence="3">
    <location>
        <begin position="123"/>
        <end position="142"/>
    </location>
</feature>
<name>A0A1D2VKZ4_9ASCO</name>
<protein>
    <submittedName>
        <fullName evidence="5">Snare-domain-containing protein</fullName>
    </submittedName>
</protein>
<proteinExistence type="inferred from homology"/>
<feature type="compositionally biased region" description="Polar residues" evidence="2">
    <location>
        <begin position="1"/>
        <end position="14"/>
    </location>
</feature>
<keyword evidence="3" id="KW-1133">Transmembrane helix</keyword>
<feature type="domain" description="T-SNARE coiled-coil homology" evidence="4">
    <location>
        <begin position="49"/>
        <end position="111"/>
    </location>
</feature>
<evidence type="ECO:0000256" key="3">
    <source>
        <dbReference type="SAM" id="Phobius"/>
    </source>
</evidence>
<dbReference type="InParanoid" id="A0A1D2VKZ4"/>
<dbReference type="GO" id="GO:0006886">
    <property type="term" value="P:intracellular protein transport"/>
    <property type="evidence" value="ECO:0007669"/>
    <property type="project" value="InterPro"/>
</dbReference>
<evidence type="ECO:0000256" key="1">
    <source>
        <dbReference type="ARBA" id="ARBA00009063"/>
    </source>
</evidence>
<dbReference type="InterPro" id="IPR000727">
    <property type="entry name" value="T_SNARE_dom"/>
</dbReference>
<dbReference type="GO" id="GO:0012505">
    <property type="term" value="C:endomembrane system"/>
    <property type="evidence" value="ECO:0007669"/>
    <property type="project" value="TreeGrafter"/>
</dbReference>
<evidence type="ECO:0000313" key="5">
    <source>
        <dbReference type="EMBL" id="ODV62268.1"/>
    </source>
</evidence>
<dbReference type="InterPro" id="IPR045242">
    <property type="entry name" value="Syntaxin"/>
</dbReference>
<evidence type="ECO:0000313" key="6">
    <source>
        <dbReference type="Proteomes" id="UP000095038"/>
    </source>
</evidence>
<sequence>MKSTLEETPSSQISVLEGENNNDHNNLDQNDQIIVEVDPINRHEFIHQQNLIIERENEIQTIESGITELNEIFNDLSNIIQEQGIVLDNIEANLYTYSDNVQDAHRELRKASYYQKRSRGKQFCFLVVLMVILFLILVAMVLG</sequence>
<dbReference type="EMBL" id="KV454477">
    <property type="protein sequence ID" value="ODV62268.1"/>
    <property type="molecule type" value="Genomic_DNA"/>
</dbReference>
<evidence type="ECO:0000256" key="2">
    <source>
        <dbReference type="SAM" id="MobiDB-lite"/>
    </source>
</evidence>
<dbReference type="OrthoDB" id="364348at2759"/>
<dbReference type="SUPFAM" id="SSF58038">
    <property type="entry name" value="SNARE fusion complex"/>
    <property type="match status" value="1"/>
</dbReference>
<dbReference type="PROSITE" id="PS00914">
    <property type="entry name" value="SYNTAXIN"/>
    <property type="match status" value="1"/>
</dbReference>
<feature type="region of interest" description="Disordered" evidence="2">
    <location>
        <begin position="1"/>
        <end position="28"/>
    </location>
</feature>
<dbReference type="GO" id="GO:0006906">
    <property type="term" value="P:vesicle fusion"/>
    <property type="evidence" value="ECO:0007669"/>
    <property type="project" value="TreeGrafter"/>
</dbReference>
<dbReference type="PANTHER" id="PTHR19957:SF38">
    <property type="entry name" value="LD27581P"/>
    <property type="match status" value="1"/>
</dbReference>
<organism evidence="5 6">
    <name type="scientific">Ascoidea rubescens DSM 1968</name>
    <dbReference type="NCBI Taxonomy" id="1344418"/>
    <lineage>
        <taxon>Eukaryota</taxon>
        <taxon>Fungi</taxon>
        <taxon>Dikarya</taxon>
        <taxon>Ascomycota</taxon>
        <taxon>Saccharomycotina</taxon>
        <taxon>Saccharomycetes</taxon>
        <taxon>Ascoideaceae</taxon>
        <taxon>Ascoidea</taxon>
    </lineage>
</organism>
<dbReference type="GO" id="GO:0005484">
    <property type="term" value="F:SNAP receptor activity"/>
    <property type="evidence" value="ECO:0007669"/>
    <property type="project" value="InterPro"/>
</dbReference>
<accession>A0A1D2VKZ4</accession>
<dbReference type="GeneID" id="30966419"/>
<dbReference type="SMART" id="SM00397">
    <property type="entry name" value="t_SNARE"/>
    <property type="match status" value="1"/>
</dbReference>
<dbReference type="GO" id="GO:0048278">
    <property type="term" value="P:vesicle docking"/>
    <property type="evidence" value="ECO:0007669"/>
    <property type="project" value="TreeGrafter"/>
</dbReference>
<dbReference type="GO" id="GO:0031201">
    <property type="term" value="C:SNARE complex"/>
    <property type="evidence" value="ECO:0007669"/>
    <property type="project" value="TreeGrafter"/>
</dbReference>